<dbReference type="PROSITE" id="PS00216">
    <property type="entry name" value="SUGAR_TRANSPORT_1"/>
    <property type="match status" value="1"/>
</dbReference>
<organism evidence="8 9">
    <name type="scientific">Ridgeia piscesae</name>
    <name type="common">Tubeworm</name>
    <dbReference type="NCBI Taxonomy" id="27915"/>
    <lineage>
        <taxon>Eukaryota</taxon>
        <taxon>Metazoa</taxon>
        <taxon>Spiralia</taxon>
        <taxon>Lophotrochozoa</taxon>
        <taxon>Annelida</taxon>
        <taxon>Polychaeta</taxon>
        <taxon>Sedentaria</taxon>
        <taxon>Canalipalpata</taxon>
        <taxon>Sabellida</taxon>
        <taxon>Siboglinidae</taxon>
        <taxon>Ridgeia</taxon>
    </lineage>
</organism>
<dbReference type="PROSITE" id="PS50850">
    <property type="entry name" value="MFS"/>
    <property type="match status" value="1"/>
</dbReference>
<feature type="transmembrane region" description="Helical" evidence="6">
    <location>
        <begin position="335"/>
        <end position="356"/>
    </location>
</feature>
<dbReference type="Pfam" id="PF07690">
    <property type="entry name" value="MFS_1"/>
    <property type="match status" value="1"/>
</dbReference>
<dbReference type="Proteomes" id="UP001209878">
    <property type="component" value="Unassembled WGS sequence"/>
</dbReference>
<keyword evidence="2 6" id="KW-0812">Transmembrane</keyword>
<protein>
    <recommendedName>
        <fullName evidence="7">Major facilitator superfamily (MFS) profile domain-containing protein</fullName>
    </recommendedName>
</protein>
<keyword evidence="9" id="KW-1185">Reference proteome</keyword>
<feature type="transmembrane region" description="Helical" evidence="6">
    <location>
        <begin position="135"/>
        <end position="156"/>
    </location>
</feature>
<dbReference type="PANTHER" id="PTHR24064">
    <property type="entry name" value="SOLUTE CARRIER FAMILY 22 MEMBER"/>
    <property type="match status" value="1"/>
</dbReference>
<evidence type="ECO:0000256" key="3">
    <source>
        <dbReference type="ARBA" id="ARBA00022989"/>
    </source>
</evidence>
<dbReference type="SUPFAM" id="SSF103473">
    <property type="entry name" value="MFS general substrate transporter"/>
    <property type="match status" value="1"/>
</dbReference>
<feature type="transmembrane region" description="Helical" evidence="6">
    <location>
        <begin position="393"/>
        <end position="416"/>
    </location>
</feature>
<evidence type="ECO:0000256" key="5">
    <source>
        <dbReference type="SAM" id="MobiDB-lite"/>
    </source>
</evidence>
<sequence length="526" mass="58669">MQEDSRNIGVDFRPTCQRTSRSPIESLRGRDSYDSCVVYENYSRASNRTIPCPLGWEYYDQESFTITEQWDLVCDVAYGSETTQMALVLGVFVGATCMSPISDKFGRKRTFLSSACAGSFFLFVTAWANDFYLFIVLRFLVGVFQQGVILPGFVLVCEVFPAKQRTTAAMLSGLYWSLAMVLLPVVAHFTRHWRHLVIVTSIPGLFIVPLFWFIPESVPWLIAKDREIEAKRILQSAARWNNVQLPEKYRPPTNDDTSVLYTNSVVGKDAQIIKRSLMNTTEDLEVEGSQYTILDILASPKLRLYSVIMIYIWCVVCLVYYGLSLSSATLSGNLYVNFALSGAVEAPSIGICYVMLKRYYCRWHVYLSINGNTTTSRSPNVVLLTGSGVDLSVMAISLTMTAKFGISGVFCAIFLYTPELYPTTVRNLGLGSASVGGRIGNLVAPYTTYIARIAPWAPGIVFGAISIMAGLLTLRLPETRGRPFPQTIEEVESWSLRGIENSEKHRMKLKGNGGDKTEKEKCVTAL</sequence>
<feature type="transmembrane region" description="Helical" evidence="6">
    <location>
        <begin position="168"/>
        <end position="187"/>
    </location>
</feature>
<evidence type="ECO:0000256" key="4">
    <source>
        <dbReference type="ARBA" id="ARBA00023136"/>
    </source>
</evidence>
<evidence type="ECO:0000313" key="9">
    <source>
        <dbReference type="Proteomes" id="UP001209878"/>
    </source>
</evidence>
<evidence type="ECO:0000256" key="1">
    <source>
        <dbReference type="ARBA" id="ARBA00004141"/>
    </source>
</evidence>
<name>A0AAD9JV21_RIDPI</name>
<dbReference type="CDD" id="cd17317">
    <property type="entry name" value="MFS_SLC22"/>
    <property type="match status" value="1"/>
</dbReference>
<feature type="domain" description="Major facilitator superfamily (MFS) profile" evidence="7">
    <location>
        <begin position="1"/>
        <end position="481"/>
    </location>
</feature>
<dbReference type="GO" id="GO:0016020">
    <property type="term" value="C:membrane"/>
    <property type="evidence" value="ECO:0007669"/>
    <property type="project" value="UniProtKB-SubCell"/>
</dbReference>
<evidence type="ECO:0000256" key="2">
    <source>
        <dbReference type="ARBA" id="ARBA00022692"/>
    </source>
</evidence>
<dbReference type="InterPro" id="IPR020846">
    <property type="entry name" value="MFS_dom"/>
</dbReference>
<dbReference type="InterPro" id="IPR005829">
    <property type="entry name" value="Sugar_transporter_CS"/>
</dbReference>
<feature type="transmembrane region" description="Helical" evidence="6">
    <location>
        <begin position="111"/>
        <end position="129"/>
    </location>
</feature>
<evidence type="ECO:0000256" key="6">
    <source>
        <dbReference type="SAM" id="Phobius"/>
    </source>
</evidence>
<dbReference type="Gene3D" id="1.20.1250.20">
    <property type="entry name" value="MFS general substrate transporter like domains"/>
    <property type="match status" value="1"/>
</dbReference>
<gene>
    <name evidence="8" type="ORF">NP493_1680g00020</name>
</gene>
<dbReference type="EMBL" id="JAODUO010001679">
    <property type="protein sequence ID" value="KAK2159964.1"/>
    <property type="molecule type" value="Genomic_DNA"/>
</dbReference>
<dbReference type="GO" id="GO:0022857">
    <property type="term" value="F:transmembrane transporter activity"/>
    <property type="evidence" value="ECO:0007669"/>
    <property type="project" value="InterPro"/>
</dbReference>
<feature type="transmembrane region" description="Helical" evidence="6">
    <location>
        <begin position="304"/>
        <end position="323"/>
    </location>
</feature>
<comment type="subcellular location">
    <subcellularLocation>
        <location evidence="1">Membrane</location>
        <topology evidence="1">Multi-pass membrane protein</topology>
    </subcellularLocation>
</comment>
<comment type="caution">
    <text evidence="8">The sequence shown here is derived from an EMBL/GenBank/DDBJ whole genome shotgun (WGS) entry which is preliminary data.</text>
</comment>
<feature type="compositionally biased region" description="Basic and acidic residues" evidence="5">
    <location>
        <begin position="513"/>
        <end position="526"/>
    </location>
</feature>
<keyword evidence="3 6" id="KW-1133">Transmembrane helix</keyword>
<feature type="transmembrane region" description="Helical" evidence="6">
    <location>
        <begin position="453"/>
        <end position="474"/>
    </location>
</feature>
<keyword evidence="4 6" id="KW-0472">Membrane</keyword>
<proteinExistence type="predicted"/>
<evidence type="ECO:0000259" key="7">
    <source>
        <dbReference type="PROSITE" id="PS50850"/>
    </source>
</evidence>
<reference evidence="8" key="1">
    <citation type="journal article" date="2023" name="Mol. Biol. Evol.">
        <title>Third-Generation Sequencing Reveals the Adaptive Role of the Epigenome in Three Deep-Sea Polychaetes.</title>
        <authorList>
            <person name="Perez M."/>
            <person name="Aroh O."/>
            <person name="Sun Y."/>
            <person name="Lan Y."/>
            <person name="Juniper S.K."/>
            <person name="Young C.R."/>
            <person name="Angers B."/>
            <person name="Qian P.Y."/>
        </authorList>
    </citation>
    <scope>NUCLEOTIDE SEQUENCE</scope>
    <source>
        <strain evidence="8">R07B-5</strain>
    </source>
</reference>
<dbReference type="AlphaFoldDB" id="A0AAD9JV21"/>
<dbReference type="InterPro" id="IPR011701">
    <property type="entry name" value="MFS"/>
</dbReference>
<feature type="transmembrane region" description="Helical" evidence="6">
    <location>
        <begin position="193"/>
        <end position="214"/>
    </location>
</feature>
<feature type="region of interest" description="Disordered" evidence="5">
    <location>
        <begin position="505"/>
        <end position="526"/>
    </location>
</feature>
<dbReference type="InterPro" id="IPR036259">
    <property type="entry name" value="MFS_trans_sf"/>
</dbReference>
<accession>A0AAD9JV21</accession>
<evidence type="ECO:0000313" key="8">
    <source>
        <dbReference type="EMBL" id="KAK2159964.1"/>
    </source>
</evidence>